<dbReference type="Gene3D" id="1.10.357.10">
    <property type="entry name" value="Tetracycline Repressor, domain 2"/>
    <property type="match status" value="1"/>
</dbReference>
<dbReference type="InterPro" id="IPR001647">
    <property type="entry name" value="HTH_TetR"/>
</dbReference>
<dbReference type="OrthoDB" id="3767959at2"/>
<evidence type="ECO:0000313" key="2">
    <source>
        <dbReference type="EMBL" id="AJR18424.1"/>
    </source>
</evidence>
<evidence type="ECO:0000256" key="1">
    <source>
        <dbReference type="ARBA" id="ARBA00023125"/>
    </source>
</evidence>
<dbReference type="STRING" id="2045.KR76_13535"/>
<dbReference type="PROSITE" id="PS50977">
    <property type="entry name" value="HTH_TETR_2"/>
    <property type="match status" value="1"/>
</dbReference>
<dbReference type="AlphaFoldDB" id="A0A0C5XCE9"/>
<dbReference type="HOGENOM" id="CLU_069356_12_2_11"/>
<dbReference type="Pfam" id="PF00440">
    <property type="entry name" value="TetR_N"/>
    <property type="match status" value="1"/>
</dbReference>
<dbReference type="GO" id="GO:0000976">
    <property type="term" value="F:transcription cis-regulatory region binding"/>
    <property type="evidence" value="ECO:0007669"/>
    <property type="project" value="TreeGrafter"/>
</dbReference>
<reference evidence="2 3" key="1">
    <citation type="journal article" date="2015" name="Genome Announc.">
        <title>Complete Genome Sequence of Steroid-Transforming Nocardioides simplex VKM Ac-2033D.</title>
        <authorList>
            <person name="Shtratnikova V.Y."/>
            <person name="Schelkunov M.I."/>
            <person name="Pekov Y.A."/>
            <person name="Fokina V.V."/>
            <person name="Logacheva M.D."/>
            <person name="Sokolov S.L."/>
            <person name="Bragin E.Y."/>
            <person name="Ashapkin V.V."/>
            <person name="Donova M.V."/>
        </authorList>
    </citation>
    <scope>NUCLEOTIDE SEQUENCE [LARGE SCALE GENOMIC DNA]</scope>
    <source>
        <strain evidence="2 3">VKM Ac-2033D</strain>
    </source>
</reference>
<proteinExistence type="predicted"/>
<accession>A0A0C5XCE9</accession>
<dbReference type="GO" id="GO:0003700">
    <property type="term" value="F:DNA-binding transcription factor activity"/>
    <property type="evidence" value="ECO:0007669"/>
    <property type="project" value="TreeGrafter"/>
</dbReference>
<evidence type="ECO:0000313" key="3">
    <source>
        <dbReference type="Proteomes" id="UP000030300"/>
    </source>
</evidence>
<dbReference type="Proteomes" id="UP000030300">
    <property type="component" value="Chromosome"/>
</dbReference>
<dbReference type="GeneID" id="96609890"/>
<dbReference type="RefSeq" id="WP_052138630.1">
    <property type="nucleotide sequence ID" value="NZ_BJMC01000009.1"/>
</dbReference>
<dbReference type="PANTHER" id="PTHR30055">
    <property type="entry name" value="HTH-TYPE TRANSCRIPTIONAL REGULATOR RUTR"/>
    <property type="match status" value="1"/>
</dbReference>
<organism evidence="2 3">
    <name type="scientific">Nocardioides simplex</name>
    <name type="common">Arthrobacter simplex</name>
    <dbReference type="NCBI Taxonomy" id="2045"/>
    <lineage>
        <taxon>Bacteria</taxon>
        <taxon>Bacillati</taxon>
        <taxon>Actinomycetota</taxon>
        <taxon>Actinomycetes</taxon>
        <taxon>Propionibacteriales</taxon>
        <taxon>Nocardioidaceae</taxon>
        <taxon>Pimelobacter</taxon>
    </lineage>
</organism>
<dbReference type="SUPFAM" id="SSF46689">
    <property type="entry name" value="Homeodomain-like"/>
    <property type="match status" value="1"/>
</dbReference>
<dbReference type="EMBL" id="CP009896">
    <property type="protein sequence ID" value="AJR18424.1"/>
    <property type="molecule type" value="Genomic_DNA"/>
</dbReference>
<dbReference type="InterPro" id="IPR009057">
    <property type="entry name" value="Homeodomain-like_sf"/>
</dbReference>
<dbReference type="KEGG" id="psim:KR76_13535"/>
<name>A0A0C5XCE9_NOCSI</name>
<keyword evidence="3" id="KW-1185">Reference proteome</keyword>
<gene>
    <name evidence="2" type="ORF">KR76_13535</name>
</gene>
<sequence length="214" mass="22141">MPPASPSARTGTKGLPRALREELILDAATAEFGHYGHAGASLSAIAAGAGVSKQLVLGYFGSKDALFAACASRAGTAIADRVDAVLAAGGTPLTLAEGTLAAIFAALAPRPHDWNVLNDRTPPADSVAHQAARSARLRIAAQARAGVGTLATLDAVTDADDLEILTDIWMGSVSALVGWWLRHPDRSAAEMTERGRRALLALAHTPALDDQENH</sequence>
<protein>
    <submittedName>
        <fullName evidence="2">Transcriptional regulator, TetR family</fullName>
    </submittedName>
</protein>
<keyword evidence="1" id="KW-0238">DNA-binding</keyword>
<dbReference type="PANTHER" id="PTHR30055:SF158">
    <property type="entry name" value="POSSIBLE TRANSCRIPTIONAL REGULATORY PROTEIN (PROBABLY TETR-FAMILY)"/>
    <property type="match status" value="1"/>
</dbReference>
<dbReference type="PRINTS" id="PR00455">
    <property type="entry name" value="HTHTETR"/>
</dbReference>
<dbReference type="InterPro" id="IPR050109">
    <property type="entry name" value="HTH-type_TetR-like_transc_reg"/>
</dbReference>